<evidence type="ECO:0000256" key="1">
    <source>
        <dbReference type="ARBA" id="ARBA00022679"/>
    </source>
</evidence>
<feature type="domain" description="Beta-ketoacyl-[acyl-carrier-protein] synthase III N-terminal" evidence="4">
    <location>
        <begin position="128"/>
        <end position="202"/>
    </location>
</feature>
<dbReference type="GO" id="GO:0004315">
    <property type="term" value="F:3-oxoacyl-[acyl-carrier-protein] synthase activity"/>
    <property type="evidence" value="ECO:0007669"/>
    <property type="project" value="InterPro"/>
</dbReference>
<organism evidence="5 6">
    <name type="scientific">Chitinophaga lutea</name>
    <dbReference type="NCBI Taxonomy" id="2488634"/>
    <lineage>
        <taxon>Bacteria</taxon>
        <taxon>Pseudomonadati</taxon>
        <taxon>Bacteroidota</taxon>
        <taxon>Chitinophagia</taxon>
        <taxon>Chitinophagales</taxon>
        <taxon>Chitinophagaceae</taxon>
        <taxon>Chitinophaga</taxon>
    </lineage>
</organism>
<dbReference type="Pfam" id="PF08545">
    <property type="entry name" value="ACP_syn_III"/>
    <property type="match status" value="1"/>
</dbReference>
<dbReference type="PANTHER" id="PTHR34069">
    <property type="entry name" value="3-OXOACYL-[ACYL-CARRIER-PROTEIN] SYNTHASE 3"/>
    <property type="match status" value="1"/>
</dbReference>
<dbReference type="Proteomes" id="UP000278351">
    <property type="component" value="Unassembled WGS sequence"/>
</dbReference>
<sequence length="351" mass="39016">MNIRIIGSGSYVPDVVVKNSDFSEHVFFDDKGNPVQSPETVIGKFKDITGIEERRYASEHLVASDLAFHAAQRAIDDAGIDRDTIDYIIMAHNYGDIGFASIQSDTVPSLASRVKNKLRIKNPRCVGYDLLFGCPGWNEGMIQANAFIKAGMARRCLVVGAETLSRVIDRYDRDSMIYADGAGAVVVEATENDRGLLSYESATYAYDELEYLFFGSSYSRETDPGVRYIKMKGRKIYEFALNHVPLAMQACVDKAGIDISRVKKILIHQANEKMDEAIVARFYDLYKMTPPEGIMPMSIHKFGNSSVATIPTLYDLIMKGNLDTHAFSQDDIILFASVGAGMNINAFTYKV</sequence>
<keyword evidence="6" id="KW-1185">Reference proteome</keyword>
<name>A0A3N4PIR7_9BACT</name>
<dbReference type="AlphaFoldDB" id="A0A3N4PIR7"/>
<evidence type="ECO:0000259" key="3">
    <source>
        <dbReference type="Pfam" id="PF08541"/>
    </source>
</evidence>
<evidence type="ECO:0000259" key="4">
    <source>
        <dbReference type="Pfam" id="PF08545"/>
    </source>
</evidence>
<dbReference type="SUPFAM" id="SSF53901">
    <property type="entry name" value="Thiolase-like"/>
    <property type="match status" value="1"/>
</dbReference>
<dbReference type="Gene3D" id="3.40.47.10">
    <property type="match status" value="1"/>
</dbReference>
<dbReference type="Pfam" id="PF08541">
    <property type="entry name" value="ACP_syn_III_C"/>
    <property type="match status" value="1"/>
</dbReference>
<reference evidence="5 6" key="1">
    <citation type="submission" date="2018-11" db="EMBL/GenBank/DDBJ databases">
        <title>Chitinophaga lutea sp.nov., isolate from arsenic contaminated soil.</title>
        <authorList>
            <person name="Zong Y."/>
        </authorList>
    </citation>
    <scope>NUCLEOTIDE SEQUENCE [LARGE SCALE GENOMIC DNA]</scope>
    <source>
        <strain evidence="5 6">ZY74</strain>
    </source>
</reference>
<dbReference type="OrthoDB" id="5171393at2"/>
<keyword evidence="2" id="KW-0012">Acyltransferase</keyword>
<feature type="domain" description="Beta-ketoacyl-[acyl-carrier-protein] synthase III C-terminal" evidence="3">
    <location>
        <begin position="253"/>
        <end position="350"/>
    </location>
</feature>
<keyword evidence="1" id="KW-0808">Transferase</keyword>
<dbReference type="InterPro" id="IPR013747">
    <property type="entry name" value="ACP_syn_III_C"/>
</dbReference>
<dbReference type="GO" id="GO:0006633">
    <property type="term" value="P:fatty acid biosynthetic process"/>
    <property type="evidence" value="ECO:0007669"/>
    <property type="project" value="InterPro"/>
</dbReference>
<accession>A0A3N4PIR7</accession>
<proteinExistence type="predicted"/>
<evidence type="ECO:0000256" key="2">
    <source>
        <dbReference type="ARBA" id="ARBA00023315"/>
    </source>
</evidence>
<dbReference type="EMBL" id="RPDH01000002">
    <property type="protein sequence ID" value="RPE08116.1"/>
    <property type="molecule type" value="Genomic_DNA"/>
</dbReference>
<evidence type="ECO:0000313" key="6">
    <source>
        <dbReference type="Proteomes" id="UP000278351"/>
    </source>
</evidence>
<dbReference type="CDD" id="cd00830">
    <property type="entry name" value="KAS_III"/>
    <property type="match status" value="1"/>
</dbReference>
<dbReference type="InterPro" id="IPR013751">
    <property type="entry name" value="ACP_syn_III_N"/>
</dbReference>
<dbReference type="PANTHER" id="PTHR34069:SF2">
    <property type="entry name" value="BETA-KETOACYL-[ACYL-CARRIER-PROTEIN] SYNTHASE III"/>
    <property type="match status" value="1"/>
</dbReference>
<dbReference type="GO" id="GO:0044550">
    <property type="term" value="P:secondary metabolite biosynthetic process"/>
    <property type="evidence" value="ECO:0007669"/>
    <property type="project" value="TreeGrafter"/>
</dbReference>
<gene>
    <name evidence="5" type="ORF">EGT74_13690</name>
</gene>
<dbReference type="RefSeq" id="WP_123847116.1">
    <property type="nucleotide sequence ID" value="NZ_RPDH01000002.1"/>
</dbReference>
<evidence type="ECO:0000313" key="5">
    <source>
        <dbReference type="EMBL" id="RPE08116.1"/>
    </source>
</evidence>
<protein>
    <submittedName>
        <fullName evidence="5">Ketoacyl-ACP synthase III</fullName>
    </submittedName>
</protein>
<comment type="caution">
    <text evidence="5">The sequence shown here is derived from an EMBL/GenBank/DDBJ whole genome shotgun (WGS) entry which is preliminary data.</text>
</comment>
<dbReference type="InterPro" id="IPR016039">
    <property type="entry name" value="Thiolase-like"/>
</dbReference>